<gene>
    <name evidence="1" type="ORF">L1049_017334</name>
</gene>
<sequence>MFLLQQIPAENSIYRESLVLSQSTEILSHSPPLISMAVEEKGTQHRNLYIYINKSPRINSGRGRTAIKDSFQTNLPRPRSKAPTLTRVLSAASTKNTLLNQQFISSCYFLQYPCKKFKFLLLFPFRTSLPPMKVQVGILQL</sequence>
<dbReference type="Proteomes" id="UP001415857">
    <property type="component" value="Unassembled WGS sequence"/>
</dbReference>
<keyword evidence="2" id="KW-1185">Reference proteome</keyword>
<evidence type="ECO:0000313" key="2">
    <source>
        <dbReference type="Proteomes" id="UP001415857"/>
    </source>
</evidence>
<organism evidence="1 2">
    <name type="scientific">Liquidambar formosana</name>
    <name type="common">Formosan gum</name>
    <dbReference type="NCBI Taxonomy" id="63359"/>
    <lineage>
        <taxon>Eukaryota</taxon>
        <taxon>Viridiplantae</taxon>
        <taxon>Streptophyta</taxon>
        <taxon>Embryophyta</taxon>
        <taxon>Tracheophyta</taxon>
        <taxon>Spermatophyta</taxon>
        <taxon>Magnoliopsida</taxon>
        <taxon>eudicotyledons</taxon>
        <taxon>Gunneridae</taxon>
        <taxon>Pentapetalae</taxon>
        <taxon>Saxifragales</taxon>
        <taxon>Altingiaceae</taxon>
        <taxon>Liquidambar</taxon>
    </lineage>
</organism>
<name>A0AAP0S3C5_LIQFO</name>
<dbReference type="EMBL" id="JBBPBK010000003">
    <property type="protein sequence ID" value="KAK9288868.1"/>
    <property type="molecule type" value="Genomic_DNA"/>
</dbReference>
<accession>A0AAP0S3C5</accession>
<evidence type="ECO:0000313" key="1">
    <source>
        <dbReference type="EMBL" id="KAK9288868.1"/>
    </source>
</evidence>
<proteinExistence type="predicted"/>
<dbReference type="AlphaFoldDB" id="A0AAP0S3C5"/>
<reference evidence="1 2" key="1">
    <citation type="journal article" date="2024" name="Plant J.">
        <title>Genome sequences and population genomics reveal climatic adaptation and genomic divergence between two closely related sweetgum species.</title>
        <authorList>
            <person name="Xu W.Q."/>
            <person name="Ren C.Q."/>
            <person name="Zhang X.Y."/>
            <person name="Comes H.P."/>
            <person name="Liu X.H."/>
            <person name="Li Y.G."/>
            <person name="Kettle C.J."/>
            <person name="Jalonen R."/>
            <person name="Gaisberger H."/>
            <person name="Ma Y.Z."/>
            <person name="Qiu Y.X."/>
        </authorList>
    </citation>
    <scope>NUCLEOTIDE SEQUENCE [LARGE SCALE GENOMIC DNA]</scope>
    <source>
        <strain evidence="1">Hangzhou</strain>
    </source>
</reference>
<protein>
    <submittedName>
        <fullName evidence="1">Uncharacterized protein</fullName>
    </submittedName>
</protein>
<comment type="caution">
    <text evidence="1">The sequence shown here is derived from an EMBL/GenBank/DDBJ whole genome shotgun (WGS) entry which is preliminary data.</text>
</comment>